<evidence type="ECO:0000256" key="1">
    <source>
        <dbReference type="SAM" id="MobiDB-lite"/>
    </source>
</evidence>
<dbReference type="EMBL" id="SWLB01000002">
    <property type="protein sequence ID" value="KAF3340877.1"/>
    <property type="molecule type" value="Genomic_DNA"/>
</dbReference>
<protein>
    <submittedName>
        <fullName evidence="2">Uncharacterized protein</fullName>
    </submittedName>
</protein>
<feature type="region of interest" description="Disordered" evidence="1">
    <location>
        <begin position="1"/>
        <end position="47"/>
    </location>
</feature>
<keyword evidence="3" id="KW-1185">Reference proteome</keyword>
<gene>
    <name evidence="2" type="ORF">FCM35_KLT09721</name>
</gene>
<evidence type="ECO:0000313" key="3">
    <source>
        <dbReference type="Proteomes" id="UP000623129"/>
    </source>
</evidence>
<reference evidence="2" key="1">
    <citation type="submission" date="2020-01" db="EMBL/GenBank/DDBJ databases">
        <title>Genome sequence of Kobresia littledalei, the first chromosome-level genome in the family Cyperaceae.</title>
        <authorList>
            <person name="Qu G."/>
        </authorList>
    </citation>
    <scope>NUCLEOTIDE SEQUENCE</scope>
    <source>
        <strain evidence="2">C.B.Clarke</strain>
        <tissue evidence="2">Leaf</tissue>
    </source>
</reference>
<accession>A0A833RHA4</accession>
<proteinExistence type="predicted"/>
<comment type="caution">
    <text evidence="2">The sequence shown here is derived from an EMBL/GenBank/DDBJ whole genome shotgun (WGS) entry which is preliminary data.</text>
</comment>
<feature type="compositionally biased region" description="Polar residues" evidence="1">
    <location>
        <begin position="23"/>
        <end position="35"/>
    </location>
</feature>
<sequence length="111" mass="13047">MTIMVYMAGKMRRTKGPRKTESNRTCPSSRNNRNWSHGKPPRFSDEKAEKHLEQKFWAKVLKMEQFHELQPETPLPKPPLVIDILLSLIVRFTSTRPELVTQLFGIPFHVY</sequence>
<name>A0A833RHA4_9POAL</name>
<evidence type="ECO:0000313" key="2">
    <source>
        <dbReference type="EMBL" id="KAF3340877.1"/>
    </source>
</evidence>
<dbReference type="AlphaFoldDB" id="A0A833RHA4"/>
<organism evidence="2 3">
    <name type="scientific">Carex littledalei</name>
    <dbReference type="NCBI Taxonomy" id="544730"/>
    <lineage>
        <taxon>Eukaryota</taxon>
        <taxon>Viridiplantae</taxon>
        <taxon>Streptophyta</taxon>
        <taxon>Embryophyta</taxon>
        <taxon>Tracheophyta</taxon>
        <taxon>Spermatophyta</taxon>
        <taxon>Magnoliopsida</taxon>
        <taxon>Liliopsida</taxon>
        <taxon>Poales</taxon>
        <taxon>Cyperaceae</taxon>
        <taxon>Cyperoideae</taxon>
        <taxon>Cariceae</taxon>
        <taxon>Carex</taxon>
        <taxon>Carex subgen. Euthyceras</taxon>
    </lineage>
</organism>
<dbReference type="Proteomes" id="UP000623129">
    <property type="component" value="Unassembled WGS sequence"/>
</dbReference>